<gene>
    <name evidence="5" type="ORF">B1B_17929</name>
</gene>
<dbReference type="AlphaFoldDB" id="T0ZQ18"/>
<feature type="compositionally biased region" description="Basic and acidic residues" evidence="3">
    <location>
        <begin position="682"/>
        <end position="692"/>
    </location>
</feature>
<evidence type="ECO:0000256" key="2">
    <source>
        <dbReference type="ARBA" id="ARBA00023277"/>
    </source>
</evidence>
<dbReference type="Pfam" id="PF03065">
    <property type="entry name" value="Glyco_hydro_57"/>
    <property type="match status" value="1"/>
</dbReference>
<dbReference type="InterPro" id="IPR052046">
    <property type="entry name" value="GH57_Enzymes"/>
</dbReference>
<evidence type="ECO:0000259" key="4">
    <source>
        <dbReference type="Pfam" id="PF03065"/>
    </source>
</evidence>
<dbReference type="PANTHER" id="PTHR36306:SF3">
    <property type="entry name" value="GLYCOSIDE HYDROLASE FAMILY 57"/>
    <property type="match status" value="1"/>
</dbReference>
<comment type="caution">
    <text evidence="5">The sequence shown here is derived from an EMBL/GenBank/DDBJ whole genome shotgun (WGS) entry which is preliminary data.</text>
</comment>
<feature type="compositionally biased region" description="Basic and acidic residues" evidence="3">
    <location>
        <begin position="644"/>
        <end position="653"/>
    </location>
</feature>
<dbReference type="InterPro" id="IPR011330">
    <property type="entry name" value="Glyco_hydro/deAcase_b/a-brl"/>
</dbReference>
<protein>
    <submittedName>
        <fullName evidence="5">Glycoside hydrolase family protein</fullName>
    </submittedName>
</protein>
<dbReference type="Gene3D" id="3.20.110.10">
    <property type="entry name" value="Glycoside hydrolase 38, N terminal domain"/>
    <property type="match status" value="2"/>
</dbReference>
<accession>T0ZQ18</accession>
<reference evidence="5" key="1">
    <citation type="submission" date="2013-08" db="EMBL/GenBank/DDBJ databases">
        <authorList>
            <person name="Mendez C."/>
            <person name="Richter M."/>
            <person name="Ferrer M."/>
            <person name="Sanchez J."/>
        </authorList>
    </citation>
    <scope>NUCLEOTIDE SEQUENCE</scope>
</reference>
<dbReference type="InterPro" id="IPR004300">
    <property type="entry name" value="Glyco_hydro_57_N"/>
</dbReference>
<dbReference type="EMBL" id="AUZY01011985">
    <property type="protein sequence ID" value="EQD31905.1"/>
    <property type="molecule type" value="Genomic_DNA"/>
</dbReference>
<evidence type="ECO:0000313" key="5">
    <source>
        <dbReference type="EMBL" id="EQD31905.1"/>
    </source>
</evidence>
<dbReference type="GO" id="GO:0016787">
    <property type="term" value="F:hydrolase activity"/>
    <property type="evidence" value="ECO:0007669"/>
    <property type="project" value="UniProtKB-KW"/>
</dbReference>
<proteinExistence type="inferred from homology"/>
<feature type="region of interest" description="Disordered" evidence="3">
    <location>
        <begin position="631"/>
        <end position="653"/>
    </location>
</feature>
<dbReference type="Pfam" id="PF12055">
    <property type="entry name" value="DUF3536"/>
    <property type="match status" value="1"/>
</dbReference>
<feature type="region of interest" description="Disordered" evidence="3">
    <location>
        <begin position="667"/>
        <end position="692"/>
    </location>
</feature>
<feature type="compositionally biased region" description="Basic and acidic residues" evidence="3">
    <location>
        <begin position="549"/>
        <end position="565"/>
    </location>
</feature>
<dbReference type="GO" id="GO:0005975">
    <property type="term" value="P:carbohydrate metabolic process"/>
    <property type="evidence" value="ECO:0007669"/>
    <property type="project" value="InterPro"/>
</dbReference>
<name>T0ZQ18_9ZZZZ</name>
<sequence length="692" mass="77817">MSMERYLCVHGHFYQPPRENPWLERVEVEDSADPYHDWNARITAECYEPNTASRIMDPQGRILRISDNYSRMSFNVGPTLLGWMESQAPEVYRRILAADRRSQETFGGHGSALAQAYNHVILPLANPRDQRTEIVWGIRDFEHRFGRPPEGLWLPETAVDLASLEICAEHGIRFVLLAPHQARRVRPLNGNAPWSEVTGNRVDPTCAYLVRLPSGRSLSAFFYDGPISQAVAFGHLLDNGEVLAQRLVGAFSEEGKFGRTWPQLVHIATDGETYGHHHRHGDMALSYALHLVETRSQARLTNYGEYLTLVPPAQEVEIAENTSWSCPHGVERWRGNCGCQTGLHPGWNQAWRAPLRAALDWLRDEVAPRFEEKGRTLFHDPWAARDDYVQVVLDRSEPTREGFFSRHARIPLSPEQRTEALKLLELQRHALLMYTSCGWFFDELSGIETVQVLRYAGRVIQLAEELFDLRLEPAFLERLRAARSNLPEQGDGAEVYRRYALPSRVDLGKVAAHYAISSLFEPYEPDRRIYCYRVQAGGPPPGGAGPDPARPRLGDHHLGSDRGERPLQLWGGPLRRPQLERRDPAVPGQGGLRGLHPGGRGVVLPRRPGPGHPAARRALRRGHLLLPLPLPGRTTGDPGPPHPGWHDGGRERLPEHLPPVHPVHAFLAGPELPSPPGLPDRGGVHLERQLET</sequence>
<dbReference type="InterPro" id="IPR027291">
    <property type="entry name" value="Glyco_hydro_38_N_sf"/>
</dbReference>
<dbReference type="InterPro" id="IPR021923">
    <property type="entry name" value="DUF3536"/>
</dbReference>
<dbReference type="CDD" id="cd10797">
    <property type="entry name" value="GH57N_APU_like_1"/>
    <property type="match status" value="1"/>
</dbReference>
<feature type="domain" description="Glycoside hydrolase family 57 N-terminal" evidence="4">
    <location>
        <begin position="108"/>
        <end position="317"/>
    </location>
</feature>
<feature type="compositionally biased region" description="Gly residues" evidence="3">
    <location>
        <begin position="588"/>
        <end position="601"/>
    </location>
</feature>
<feature type="region of interest" description="Disordered" evidence="3">
    <location>
        <begin position="535"/>
        <end position="601"/>
    </location>
</feature>
<organism evidence="5">
    <name type="scientific">mine drainage metagenome</name>
    <dbReference type="NCBI Taxonomy" id="410659"/>
    <lineage>
        <taxon>unclassified sequences</taxon>
        <taxon>metagenomes</taxon>
        <taxon>ecological metagenomes</taxon>
    </lineage>
</organism>
<comment type="similarity">
    <text evidence="1">Belongs to the glycosyl hydrolase 57 family.</text>
</comment>
<evidence type="ECO:0000256" key="3">
    <source>
        <dbReference type="SAM" id="MobiDB-lite"/>
    </source>
</evidence>
<keyword evidence="5" id="KW-0378">Hydrolase</keyword>
<dbReference type="SUPFAM" id="SSF88713">
    <property type="entry name" value="Glycoside hydrolase/deacetylase"/>
    <property type="match status" value="1"/>
</dbReference>
<dbReference type="PANTHER" id="PTHR36306">
    <property type="entry name" value="ALPHA-AMYLASE-RELATED-RELATED"/>
    <property type="match status" value="1"/>
</dbReference>
<keyword evidence="2" id="KW-0119">Carbohydrate metabolism</keyword>
<reference evidence="5" key="2">
    <citation type="journal article" date="2014" name="ISME J.">
        <title>Microbial stratification in low pH oxic and suboxic macroscopic growths along an acid mine drainage.</title>
        <authorList>
            <person name="Mendez-Garcia C."/>
            <person name="Mesa V."/>
            <person name="Sprenger R.R."/>
            <person name="Richter M."/>
            <person name="Diez M.S."/>
            <person name="Solano J."/>
            <person name="Bargiela R."/>
            <person name="Golyshina O.V."/>
            <person name="Manteca A."/>
            <person name="Ramos J.L."/>
            <person name="Gallego J.R."/>
            <person name="Llorente I."/>
            <person name="Martins Dos Santos V.A."/>
            <person name="Jensen O.N."/>
            <person name="Pelaez A.I."/>
            <person name="Sanchez J."/>
            <person name="Ferrer M."/>
        </authorList>
    </citation>
    <scope>NUCLEOTIDE SEQUENCE</scope>
</reference>
<evidence type="ECO:0000256" key="1">
    <source>
        <dbReference type="ARBA" id="ARBA00006821"/>
    </source>
</evidence>
<feature type="non-terminal residue" evidence="5">
    <location>
        <position position="692"/>
    </location>
</feature>